<proteinExistence type="predicted"/>
<protein>
    <submittedName>
        <fullName evidence="1">Uncharacterized protein</fullName>
    </submittedName>
</protein>
<comment type="caution">
    <text evidence="1">The sequence shown here is derived from an EMBL/GenBank/DDBJ whole genome shotgun (WGS) entry which is preliminary data.</text>
</comment>
<dbReference type="EMBL" id="CM037625">
    <property type="protein sequence ID" value="KAH7997637.1"/>
    <property type="molecule type" value="Genomic_DNA"/>
</dbReference>
<gene>
    <name evidence="1" type="ORF">K3G42_004441</name>
</gene>
<reference evidence="1" key="1">
    <citation type="submission" date="2021-08" db="EMBL/GenBank/DDBJ databases">
        <title>The first chromosome-level gecko genome reveals the dynamic sex chromosomes of Neotropical dwarf geckos (Sphaerodactylidae: Sphaerodactylus).</title>
        <authorList>
            <person name="Pinto B.J."/>
            <person name="Keating S.E."/>
            <person name="Gamble T."/>
        </authorList>
    </citation>
    <scope>NUCLEOTIDE SEQUENCE</scope>
    <source>
        <strain evidence="1">TG3544</strain>
    </source>
</reference>
<dbReference type="Proteomes" id="UP000827872">
    <property type="component" value="Linkage Group LG12"/>
</dbReference>
<organism evidence="1 2">
    <name type="scientific">Sphaerodactylus townsendi</name>
    <dbReference type="NCBI Taxonomy" id="933632"/>
    <lineage>
        <taxon>Eukaryota</taxon>
        <taxon>Metazoa</taxon>
        <taxon>Chordata</taxon>
        <taxon>Craniata</taxon>
        <taxon>Vertebrata</taxon>
        <taxon>Euteleostomi</taxon>
        <taxon>Lepidosauria</taxon>
        <taxon>Squamata</taxon>
        <taxon>Bifurcata</taxon>
        <taxon>Gekkota</taxon>
        <taxon>Sphaerodactylidae</taxon>
        <taxon>Sphaerodactylus</taxon>
    </lineage>
</organism>
<accession>A0ACB8EXW8</accession>
<evidence type="ECO:0000313" key="1">
    <source>
        <dbReference type="EMBL" id="KAH7997637.1"/>
    </source>
</evidence>
<evidence type="ECO:0000313" key="2">
    <source>
        <dbReference type="Proteomes" id="UP000827872"/>
    </source>
</evidence>
<name>A0ACB8EXW8_9SAUR</name>
<keyword evidence="2" id="KW-1185">Reference proteome</keyword>
<sequence length="155" mass="16850">MQKKKGVLRERQVIPNGLAPPIISSLIYSWTFPSWKHNLSPDWEGDMSHLGCSLDTVCVDGHGGGGKRLLRPEPHQFAFSSLNTLFPLQRGHHGVGEGKNGRGTSSPKPYLERGASFNTFCTTELLLNTPLSGLAVQCKAQSRDGAGVRDPISLE</sequence>